<keyword evidence="8 12" id="KW-0663">Pyridoxal phosphate</keyword>
<proteinExistence type="inferred from homology"/>
<evidence type="ECO:0000256" key="4">
    <source>
        <dbReference type="ARBA" id="ARBA00011738"/>
    </source>
</evidence>
<dbReference type="CDD" id="cd06454">
    <property type="entry name" value="KBL_like"/>
    <property type="match status" value="1"/>
</dbReference>
<keyword evidence="7" id="KW-0093">Biotin biosynthesis</keyword>
<comment type="pathway">
    <text evidence="2">Cofactor biosynthesis; biotin biosynthesis.</text>
</comment>
<dbReference type="InterPro" id="IPR015421">
    <property type="entry name" value="PyrdxlP-dep_Trfase_major"/>
</dbReference>
<evidence type="ECO:0000256" key="8">
    <source>
        <dbReference type="ARBA" id="ARBA00022898"/>
    </source>
</evidence>
<reference evidence="14 15" key="1">
    <citation type="journal article" date="2014" name="Genome Biol. Evol.">
        <title>Acetic acid bacteria genomes reveal functional traits for adaptation to life in insect guts.</title>
        <authorList>
            <person name="Chouaia B."/>
            <person name="Gaiarsa S."/>
            <person name="Crotti E."/>
            <person name="Comandatore F."/>
            <person name="Degli Esposti M."/>
            <person name="Ricci I."/>
            <person name="Alma A."/>
            <person name="Favia G."/>
            <person name="Bandi C."/>
            <person name="Daffonchio D."/>
        </authorList>
    </citation>
    <scope>NUCLEOTIDE SEQUENCE [LARGE SCALE GENOMIC DNA]</scope>
    <source>
        <strain evidence="14 15">SF2.1</strain>
    </source>
</reference>
<organism evidence="14 15">
    <name type="scientific">Asaia bogorensis</name>
    <dbReference type="NCBI Taxonomy" id="91915"/>
    <lineage>
        <taxon>Bacteria</taxon>
        <taxon>Pseudomonadati</taxon>
        <taxon>Pseudomonadota</taxon>
        <taxon>Alphaproteobacteria</taxon>
        <taxon>Acetobacterales</taxon>
        <taxon>Acetobacteraceae</taxon>
        <taxon>Asaia</taxon>
    </lineage>
</organism>
<comment type="subunit">
    <text evidence="4">Homodimer.</text>
</comment>
<evidence type="ECO:0000256" key="1">
    <source>
        <dbReference type="ARBA" id="ARBA00001933"/>
    </source>
</evidence>
<keyword evidence="6 14" id="KW-0808">Transferase</keyword>
<comment type="caution">
    <text evidence="14">The sequence shown here is derived from an EMBL/GenBank/DDBJ whole genome shotgun (WGS) entry which is preliminary data.</text>
</comment>
<evidence type="ECO:0000256" key="9">
    <source>
        <dbReference type="ARBA" id="ARBA00032610"/>
    </source>
</evidence>
<evidence type="ECO:0000256" key="2">
    <source>
        <dbReference type="ARBA" id="ARBA00004746"/>
    </source>
</evidence>
<dbReference type="Pfam" id="PF00155">
    <property type="entry name" value="Aminotran_1_2"/>
    <property type="match status" value="1"/>
</dbReference>
<dbReference type="Gene3D" id="3.90.1150.10">
    <property type="entry name" value="Aspartate Aminotransferase, domain 1"/>
    <property type="match status" value="1"/>
</dbReference>
<dbReference type="InterPro" id="IPR015422">
    <property type="entry name" value="PyrdxlP-dep_Trfase_small"/>
</dbReference>
<sequence length="394" mass="42364">MTRFDPLLRQALDTLESRSLRRTLRPLHRTPDAVLRQGREVLDFSSNDYLGLSGHPLLRDRAADWAVQHGTGARASRLVSGTLDLHQQVEGRLARFKGAEAALLFASGWQANAAVLPALFRLAREQTGVAPLVFADKLNHASMHHGCAAAGVKQIRFRHNDLAHLEALLERHAEQPGMRFIVTESVFSMDGDTADIAALSALAKRYNAFFYLDEAHATGVLGPQGRGLSHGHEVDLVMGTFSKALGSMGAYIAGSRALCDWIITACSGFIYSTAPSPPMLGAMDAALELMPDLEAARLRLRQNAALLRQRLNEAGIDTGGSTTQIIPVMIGDEEATLALAETLEKQGLLTIAIRPPTVPAGSARLRLALSASHDEAAINRLADALTGALRPGRS</sequence>
<evidence type="ECO:0000256" key="12">
    <source>
        <dbReference type="RuleBase" id="RU003693"/>
    </source>
</evidence>
<evidence type="ECO:0000256" key="5">
    <source>
        <dbReference type="ARBA" id="ARBA00013187"/>
    </source>
</evidence>
<dbReference type="EC" id="2.3.1.47" evidence="5"/>
<dbReference type="InterPro" id="IPR004839">
    <property type="entry name" value="Aminotransferase_I/II_large"/>
</dbReference>
<protein>
    <recommendedName>
        <fullName evidence="5">8-amino-7-oxononanoate synthase</fullName>
        <ecNumber evidence="5">2.3.1.47</ecNumber>
    </recommendedName>
    <alternativeName>
        <fullName evidence="9">7-keto-8-amino-pelargonic acid synthase</fullName>
    </alternativeName>
    <alternativeName>
        <fullName evidence="10">8-amino-7-ketopelargonate synthase</fullName>
    </alternativeName>
</protein>
<dbReference type="Proteomes" id="UP000027583">
    <property type="component" value="Unassembled WGS sequence"/>
</dbReference>
<dbReference type="eggNOG" id="COG0156">
    <property type="taxonomic scope" value="Bacteria"/>
</dbReference>
<evidence type="ECO:0000256" key="7">
    <source>
        <dbReference type="ARBA" id="ARBA00022756"/>
    </source>
</evidence>
<gene>
    <name evidence="14" type="ORF">ASAP_0816</name>
</gene>
<dbReference type="EMBL" id="CBLX010000004">
    <property type="protein sequence ID" value="CDG38861.1"/>
    <property type="molecule type" value="Genomic_DNA"/>
</dbReference>
<dbReference type="PANTHER" id="PTHR13693">
    <property type="entry name" value="CLASS II AMINOTRANSFERASE/8-AMINO-7-OXONONANOATE SYNTHASE"/>
    <property type="match status" value="1"/>
</dbReference>
<evidence type="ECO:0000256" key="10">
    <source>
        <dbReference type="ARBA" id="ARBA00033381"/>
    </source>
</evidence>
<comment type="cofactor">
    <cofactor evidence="1 12">
        <name>pyridoxal 5'-phosphate</name>
        <dbReference type="ChEBI" id="CHEBI:597326"/>
    </cofactor>
</comment>
<name>A0A060QHZ0_9PROT</name>
<dbReference type="Gene3D" id="3.40.640.10">
    <property type="entry name" value="Type I PLP-dependent aspartate aminotransferase-like (Major domain)"/>
    <property type="match status" value="1"/>
</dbReference>
<keyword evidence="14" id="KW-0012">Acyltransferase</keyword>
<evidence type="ECO:0000313" key="15">
    <source>
        <dbReference type="Proteomes" id="UP000027583"/>
    </source>
</evidence>
<dbReference type="GO" id="GO:0008710">
    <property type="term" value="F:8-amino-7-oxononanoate synthase activity"/>
    <property type="evidence" value="ECO:0007669"/>
    <property type="project" value="UniProtKB-EC"/>
</dbReference>
<evidence type="ECO:0000313" key="14">
    <source>
        <dbReference type="EMBL" id="CDG38861.1"/>
    </source>
</evidence>
<dbReference type="InterPro" id="IPR050087">
    <property type="entry name" value="AON_synthase_class-II"/>
</dbReference>
<dbReference type="GO" id="GO:0009102">
    <property type="term" value="P:biotin biosynthetic process"/>
    <property type="evidence" value="ECO:0007669"/>
    <property type="project" value="UniProtKB-KW"/>
</dbReference>
<dbReference type="PANTHER" id="PTHR13693:SF100">
    <property type="entry name" value="8-AMINO-7-OXONONANOATE SYNTHASE"/>
    <property type="match status" value="1"/>
</dbReference>
<dbReference type="GO" id="GO:0030170">
    <property type="term" value="F:pyridoxal phosphate binding"/>
    <property type="evidence" value="ECO:0007669"/>
    <property type="project" value="InterPro"/>
</dbReference>
<comment type="similarity">
    <text evidence="3">Belongs to the class-II pyridoxal-phosphate-dependent aminotransferase family. BioF subfamily.</text>
</comment>
<accession>A0A060QHZ0</accession>
<reference evidence="14 15" key="2">
    <citation type="journal article" date="2014" name="PLoS ONE">
        <title>Evolution of mitochondria reconstructed from the energy metabolism of living bacteria.</title>
        <authorList>
            <person name="Degli Esposti M."/>
            <person name="Chouaia B."/>
            <person name="Comandatore F."/>
            <person name="Crotti E."/>
            <person name="Sassera D."/>
            <person name="Lievens P.M."/>
            <person name="Daffonchio D."/>
            <person name="Bandi C."/>
        </authorList>
    </citation>
    <scope>NUCLEOTIDE SEQUENCE [LARGE SCALE GENOMIC DNA]</scope>
    <source>
        <strain evidence="14 15">SF2.1</strain>
    </source>
</reference>
<dbReference type="AlphaFoldDB" id="A0A060QHZ0"/>
<dbReference type="SUPFAM" id="SSF53383">
    <property type="entry name" value="PLP-dependent transferases"/>
    <property type="match status" value="1"/>
</dbReference>
<evidence type="ECO:0000259" key="13">
    <source>
        <dbReference type="Pfam" id="PF00155"/>
    </source>
</evidence>
<dbReference type="PROSITE" id="PS00599">
    <property type="entry name" value="AA_TRANSFER_CLASS_2"/>
    <property type="match status" value="1"/>
</dbReference>
<feature type="domain" description="Aminotransferase class I/classII large" evidence="13">
    <location>
        <begin position="40"/>
        <end position="385"/>
    </location>
</feature>
<evidence type="ECO:0000256" key="6">
    <source>
        <dbReference type="ARBA" id="ARBA00022679"/>
    </source>
</evidence>
<evidence type="ECO:0000256" key="11">
    <source>
        <dbReference type="ARBA" id="ARBA00047715"/>
    </source>
</evidence>
<dbReference type="InterPro" id="IPR015424">
    <property type="entry name" value="PyrdxlP-dep_Trfase"/>
</dbReference>
<dbReference type="RefSeq" id="WP_023978773.1">
    <property type="nucleotide sequence ID" value="NZ_CBLX010000004.1"/>
</dbReference>
<evidence type="ECO:0000256" key="3">
    <source>
        <dbReference type="ARBA" id="ARBA00010008"/>
    </source>
</evidence>
<comment type="catalytic activity">
    <reaction evidence="11">
        <text>6-carboxyhexanoyl-[ACP] + L-alanine + H(+) = (8S)-8-amino-7-oxononanoate + holo-[ACP] + CO2</text>
        <dbReference type="Rhea" id="RHEA:42288"/>
        <dbReference type="Rhea" id="RHEA-COMP:9685"/>
        <dbReference type="Rhea" id="RHEA-COMP:9955"/>
        <dbReference type="ChEBI" id="CHEBI:15378"/>
        <dbReference type="ChEBI" id="CHEBI:16526"/>
        <dbReference type="ChEBI" id="CHEBI:57972"/>
        <dbReference type="ChEBI" id="CHEBI:64479"/>
        <dbReference type="ChEBI" id="CHEBI:78846"/>
        <dbReference type="ChEBI" id="CHEBI:149468"/>
        <dbReference type="EC" id="2.3.1.47"/>
    </reaction>
</comment>
<dbReference type="InterPro" id="IPR001917">
    <property type="entry name" value="Aminotrans_II_pyridoxalP_BS"/>
</dbReference>